<sequence>MHLLIAFLLISPQILTIDGKVGPTVASRGGPPAADNIGDSGIDDKDESPGADEGDNGGSTLDVISSGPMDVMGTPQPIGDLEFDVEVDEQIPRKGQKAPEVDVEGDKNNPMGDDGRVLSDVSVDLVSKSVKRIGDIELDMNVMNAKTRHPHHQNPDEPGNEEDVALQQQQGDQTPDATPDPAANPDNPPPGEATLPPEAPVDPVNPGNDTTTAADNGGPPTNETPAADPPPPPPPDETTSLGDPPTTRPTPTTTKPAGGKGGNKSIPWVPIVIAFIIICVVLIGLIWCYTRFNNITKSLDNSMEEPRIGAATLAKPTSTTDGPPGETTSEGMGAQNPKSKSDDKLDQILEPKYI</sequence>
<keyword evidence="2" id="KW-0472">Membrane</keyword>
<feature type="compositionally biased region" description="Pro residues" evidence="1">
    <location>
        <begin position="227"/>
        <end position="236"/>
    </location>
</feature>
<organism evidence="4">
    <name type="scientific">Oppiella nova</name>
    <dbReference type="NCBI Taxonomy" id="334625"/>
    <lineage>
        <taxon>Eukaryota</taxon>
        <taxon>Metazoa</taxon>
        <taxon>Ecdysozoa</taxon>
        <taxon>Arthropoda</taxon>
        <taxon>Chelicerata</taxon>
        <taxon>Arachnida</taxon>
        <taxon>Acari</taxon>
        <taxon>Acariformes</taxon>
        <taxon>Sarcoptiformes</taxon>
        <taxon>Oribatida</taxon>
        <taxon>Brachypylina</taxon>
        <taxon>Oppioidea</taxon>
        <taxon>Oppiidae</taxon>
        <taxon>Oppiella</taxon>
    </lineage>
</organism>
<evidence type="ECO:0000313" key="5">
    <source>
        <dbReference type="Proteomes" id="UP000728032"/>
    </source>
</evidence>
<feature type="signal peptide" evidence="3">
    <location>
        <begin position="1"/>
        <end position="16"/>
    </location>
</feature>
<evidence type="ECO:0000256" key="1">
    <source>
        <dbReference type="SAM" id="MobiDB-lite"/>
    </source>
</evidence>
<accession>A0A7R9M4M0</accession>
<feature type="compositionally biased region" description="Low complexity" evidence="1">
    <location>
        <begin position="167"/>
        <end position="185"/>
    </location>
</feature>
<keyword evidence="3" id="KW-0732">Signal</keyword>
<feature type="transmembrane region" description="Helical" evidence="2">
    <location>
        <begin position="268"/>
        <end position="289"/>
    </location>
</feature>
<name>A0A7R9M4M0_9ACAR</name>
<feature type="region of interest" description="Disordered" evidence="1">
    <location>
        <begin position="26"/>
        <end position="119"/>
    </location>
</feature>
<evidence type="ECO:0000256" key="2">
    <source>
        <dbReference type="SAM" id="Phobius"/>
    </source>
</evidence>
<dbReference type="AlphaFoldDB" id="A0A7R9M4M0"/>
<feature type="compositionally biased region" description="Basic and acidic residues" evidence="1">
    <location>
        <begin position="339"/>
        <end position="354"/>
    </location>
</feature>
<feature type="region of interest" description="Disordered" evidence="1">
    <location>
        <begin position="311"/>
        <end position="354"/>
    </location>
</feature>
<keyword evidence="5" id="KW-1185">Reference proteome</keyword>
<keyword evidence="2" id="KW-1133">Transmembrane helix</keyword>
<dbReference type="EMBL" id="OC921536">
    <property type="protein sequence ID" value="CAD7653474.1"/>
    <property type="molecule type" value="Genomic_DNA"/>
</dbReference>
<keyword evidence="2" id="KW-0812">Transmembrane</keyword>
<proteinExistence type="predicted"/>
<evidence type="ECO:0000256" key="3">
    <source>
        <dbReference type="SAM" id="SignalP"/>
    </source>
</evidence>
<reference evidence="4" key="1">
    <citation type="submission" date="2020-11" db="EMBL/GenBank/DDBJ databases">
        <authorList>
            <person name="Tran Van P."/>
        </authorList>
    </citation>
    <scope>NUCLEOTIDE SEQUENCE</scope>
</reference>
<dbReference type="EMBL" id="CAJPVJ010006711">
    <property type="protein sequence ID" value="CAG2170661.1"/>
    <property type="molecule type" value="Genomic_DNA"/>
</dbReference>
<feature type="compositionally biased region" description="Polar residues" evidence="1">
    <location>
        <begin position="315"/>
        <end position="330"/>
    </location>
</feature>
<feature type="region of interest" description="Disordered" evidence="1">
    <location>
        <begin position="141"/>
        <end position="264"/>
    </location>
</feature>
<feature type="compositionally biased region" description="Basic and acidic residues" evidence="1">
    <location>
        <begin position="97"/>
        <end position="117"/>
    </location>
</feature>
<dbReference type="OrthoDB" id="6516906at2759"/>
<feature type="chain" id="PRO_5036211409" evidence="3">
    <location>
        <begin position="17"/>
        <end position="354"/>
    </location>
</feature>
<feature type="compositionally biased region" description="Low complexity" evidence="1">
    <location>
        <begin position="237"/>
        <end position="257"/>
    </location>
</feature>
<dbReference type="Proteomes" id="UP000728032">
    <property type="component" value="Unassembled WGS sequence"/>
</dbReference>
<gene>
    <name evidence="4" type="ORF">ONB1V03_LOCUS10127</name>
</gene>
<protein>
    <submittedName>
        <fullName evidence="4">Uncharacterized protein</fullName>
    </submittedName>
</protein>
<evidence type="ECO:0000313" key="4">
    <source>
        <dbReference type="EMBL" id="CAD7653474.1"/>
    </source>
</evidence>
<feature type="compositionally biased region" description="Acidic residues" evidence="1">
    <location>
        <begin position="44"/>
        <end position="55"/>
    </location>
</feature>